<name>A0A4Z1R9G0_9GAMM</name>
<evidence type="ECO:0000313" key="2">
    <source>
        <dbReference type="EMBL" id="TKS53318.1"/>
    </source>
</evidence>
<evidence type="ECO:0000313" key="3">
    <source>
        <dbReference type="Proteomes" id="UP000298681"/>
    </source>
</evidence>
<dbReference type="GO" id="GO:0035438">
    <property type="term" value="F:cyclic-di-GMP binding"/>
    <property type="evidence" value="ECO:0007669"/>
    <property type="project" value="InterPro"/>
</dbReference>
<keyword evidence="3" id="KW-1185">Reference proteome</keyword>
<dbReference type="EMBL" id="SPUH01000001">
    <property type="protein sequence ID" value="TKS53318.1"/>
    <property type="molecule type" value="Genomic_DNA"/>
</dbReference>
<dbReference type="Pfam" id="PF07238">
    <property type="entry name" value="PilZ"/>
    <property type="match status" value="1"/>
</dbReference>
<dbReference type="OrthoDB" id="5625505at2"/>
<comment type="caution">
    <text evidence="2">The sequence shown here is derived from an EMBL/GenBank/DDBJ whole genome shotgun (WGS) entry which is preliminary data.</text>
</comment>
<dbReference type="RefSeq" id="WP_134672706.1">
    <property type="nucleotide sequence ID" value="NZ_CP039383.2"/>
</dbReference>
<dbReference type="Proteomes" id="UP000298681">
    <property type="component" value="Unassembled WGS sequence"/>
</dbReference>
<proteinExistence type="predicted"/>
<protein>
    <submittedName>
        <fullName evidence="2">PilZ domain-containing protein</fullName>
    </submittedName>
</protein>
<dbReference type="Gene3D" id="2.40.10.220">
    <property type="entry name" value="predicted glycosyltransferase like domains"/>
    <property type="match status" value="1"/>
</dbReference>
<feature type="domain" description="PilZ" evidence="1">
    <location>
        <begin position="12"/>
        <end position="111"/>
    </location>
</feature>
<dbReference type="AlphaFoldDB" id="A0A4Z1R9G0"/>
<evidence type="ECO:0000259" key="1">
    <source>
        <dbReference type="Pfam" id="PF07238"/>
    </source>
</evidence>
<dbReference type="InterPro" id="IPR009875">
    <property type="entry name" value="PilZ_domain"/>
</dbReference>
<reference evidence="2 3" key="1">
    <citation type="submission" date="2019-01" db="EMBL/GenBank/DDBJ databases">
        <authorList>
            <person name="Zhang S."/>
        </authorList>
    </citation>
    <scope>NUCLEOTIDE SEQUENCE [LARGE SCALE GENOMIC DNA]</scope>
    <source>
        <strain evidence="2 3">1626</strain>
    </source>
</reference>
<sequence>MIQEFRRARRRKAADMIQVGDAMTGQMVGRIGNLSETGLLLIANSSLENDALYQLRFTLPGRTAGTLGEDLELGAQLLWSDRASAPGQVWAGLRFVALSDAQARCLRAWVESPGGQFV</sequence>
<accession>A0A4Z1R9G0</accession>
<gene>
    <name evidence="2" type="ORF">E4582_00070</name>
</gene>
<organism evidence="2 3">
    <name type="scientific">Luteimonas yindakuii</name>
    <dbReference type="NCBI Taxonomy" id="2565782"/>
    <lineage>
        <taxon>Bacteria</taxon>
        <taxon>Pseudomonadati</taxon>
        <taxon>Pseudomonadota</taxon>
        <taxon>Gammaproteobacteria</taxon>
        <taxon>Lysobacterales</taxon>
        <taxon>Lysobacteraceae</taxon>
        <taxon>Luteimonas</taxon>
    </lineage>
</organism>